<dbReference type="Proteomes" id="UP000185327">
    <property type="component" value="Segment"/>
</dbReference>
<feature type="compositionally biased region" description="Polar residues" evidence="1">
    <location>
        <begin position="717"/>
        <end position="731"/>
    </location>
</feature>
<dbReference type="EMBL" id="KJ019044">
    <property type="protein sequence ID" value="AIX18093.1"/>
    <property type="molecule type" value="Genomic_DNA"/>
</dbReference>
<proteinExistence type="predicted"/>
<evidence type="ECO:0000313" key="6">
    <source>
        <dbReference type="EMBL" id="AIX22129.1"/>
    </source>
</evidence>
<feature type="compositionally biased region" description="Basic and acidic residues" evidence="1">
    <location>
        <begin position="515"/>
        <end position="534"/>
    </location>
</feature>
<dbReference type="EMBL" id="KJ019043">
    <property type="protein sequence ID" value="AIX17878.1"/>
    <property type="molecule type" value="Genomic_DNA"/>
</dbReference>
<evidence type="ECO:0000313" key="13">
    <source>
        <dbReference type="Proteomes" id="UP000185337"/>
    </source>
</evidence>
<dbReference type="Gene3D" id="1.10.10.2520">
    <property type="entry name" value="Cell wall hydrolase SleB, domain 1"/>
    <property type="match status" value="1"/>
</dbReference>
<feature type="region of interest" description="Disordered" evidence="1">
    <location>
        <begin position="775"/>
        <end position="820"/>
    </location>
</feature>
<feature type="compositionally biased region" description="Gly residues" evidence="1">
    <location>
        <begin position="735"/>
        <end position="746"/>
    </location>
</feature>
<feature type="region of interest" description="Disordered" evidence="1">
    <location>
        <begin position="491"/>
        <end position="534"/>
    </location>
</feature>
<dbReference type="Proteomes" id="UP000185328">
    <property type="component" value="Segment"/>
</dbReference>
<feature type="region of interest" description="Disordered" evidence="1">
    <location>
        <begin position="717"/>
        <end position="761"/>
    </location>
</feature>
<evidence type="ECO:0000313" key="9">
    <source>
        <dbReference type="EMBL" id="AIX33775.1"/>
    </source>
</evidence>
<evidence type="ECO:0000313" key="3">
    <source>
        <dbReference type="EMBL" id="AIX18093.1"/>
    </source>
</evidence>
<dbReference type="SUPFAM" id="SSF55846">
    <property type="entry name" value="N-acetylmuramoyl-L-alanine amidase-like"/>
    <property type="match status" value="1"/>
</dbReference>
<evidence type="ECO:0000313" key="12">
    <source>
        <dbReference type="Proteomes" id="UP000185326"/>
    </source>
</evidence>
<feature type="compositionally biased region" description="Low complexity" evidence="1">
    <location>
        <begin position="797"/>
        <end position="818"/>
    </location>
</feature>
<dbReference type="EMBL" id="KJ019104">
    <property type="protein sequence ID" value="AIX32495.1"/>
    <property type="molecule type" value="Genomic_DNA"/>
</dbReference>
<protein>
    <recommendedName>
        <fullName evidence="14">N-acetylmuramoyl-L-alanine amidase domain-containing protein</fullName>
    </recommendedName>
</protein>
<dbReference type="Proteomes" id="UP000033002">
    <property type="component" value="Segment"/>
</dbReference>
<organism evidence="2 13">
    <name type="scientific">Synechococcus phage ACG-2014b</name>
    <dbReference type="NCBI Taxonomy" id="1493508"/>
    <lineage>
        <taxon>Viruses</taxon>
        <taxon>Duplodnaviria</taxon>
        <taxon>Heunggongvirae</taxon>
        <taxon>Uroviricota</taxon>
        <taxon>Caudoviricetes</taxon>
        <taxon>Pantevenvirales</taxon>
        <taxon>Kyanoviridae</taxon>
        <taxon>Nereusvirus</taxon>
        <taxon>Nereusvirus tusconc4</taxon>
    </lineage>
</organism>
<dbReference type="GO" id="GO:0009253">
    <property type="term" value="P:peptidoglycan catabolic process"/>
    <property type="evidence" value="ECO:0007669"/>
    <property type="project" value="InterPro"/>
</dbReference>
<dbReference type="Proteomes" id="UP000185336">
    <property type="component" value="Segment"/>
</dbReference>
<dbReference type="EMBL" id="KJ019049">
    <property type="protein sequence ID" value="AIX19249.1"/>
    <property type="molecule type" value="Genomic_DNA"/>
</dbReference>
<dbReference type="Proteomes" id="UP000185326">
    <property type="component" value="Segment"/>
</dbReference>
<sequence>MAIVSKTSKINFYKFVQVKKPNEGLPQSEVKLVAALNSNTTAVNNLGKTVNSLALILSDLKTISLSDLERKQKNQKVFKAKFAKEKAEKKNLGFLGNLGANKVKGFFESVLGLLGNLFKIYIGKKVLDWIADPENRKTVKTIIGGIVTFGEFLFKWAEFGVSNTIDGLYELFSGETTWWEKTLGFGKAILGIGTILLGVRYLTNPLKIIKDIGTSIRLLIAFTKGKGALGMLGKVGLGASALWLLSEGVATRPAGDGSLIGSMDAEGRTIGEEGYDASTKGKPTRATLKARGLLEDAKAQGYIPERAAGGWINGPQSGYPVSLDGGRSTSFIGHGKEYVARKADGGAFVVPFNTSATKRMPGLTDKRIGEAQKAGFKLPGFAAGGNLNKQIYMHWTASRYNWKNGPYHTTVQGDGSLYKHKKYNQYTGHTWRRNTGNVGISVAAMKDYNWDRYSPKKKQLDAMTAEAATVAKGWGWKPSDVSIKNVMTHAEAASNKDGRRPTPNYGPTWWGGTGERSDLHKLKKSDPDGGGGDKLRMMMKRFMGMTNPPELNESGPGGGANAAGSGKKMNSAEYNLLQRLVLAESSGEGELGMALVARSVLNRSGLVQSGVVGPGIFMSESGSINDIIYGAGPQYSPTKDGSIDRARSAGDMEKAKKAIEIARNPADLRGRLEAKGNISPEQINYLMASTGFRNYDSARIDPSQQVNEVKFGNHTFNTASNPGLKTVNSEINPDGGTGGGPPGGGTDSIDNSSNFGMEKPNNYVGASLLGAKSTRGQTSMGDYSQNSTGVRSGQTLSGTNINSSGGTSSQQMQAATQQRNDAKQRILQFAQQGVQMTVSQVTQNNASAGQIAQQATSLIGTMMNNSSSGAPVMAGTGSKIVNTTAAVLNSFNNPLKGIFK</sequence>
<dbReference type="Gene3D" id="3.40.80.10">
    <property type="entry name" value="Peptidoglycan recognition protein-like"/>
    <property type="match status" value="1"/>
</dbReference>
<feature type="region of interest" description="Disordered" evidence="1">
    <location>
        <begin position="546"/>
        <end position="566"/>
    </location>
</feature>
<dbReference type="EMBL" id="KJ019061">
    <property type="protein sequence ID" value="AIX22129.1"/>
    <property type="molecule type" value="Genomic_DNA"/>
</dbReference>
<dbReference type="Proteomes" id="UP000185334">
    <property type="component" value="Segment"/>
</dbReference>
<dbReference type="Proteomes" id="UP000185340">
    <property type="component" value="Segment"/>
</dbReference>
<dbReference type="Proteomes" id="UP000185337">
    <property type="component" value="Segment"/>
</dbReference>
<name>A0A0E3ETX4_9CAUD</name>
<evidence type="ECO:0000313" key="2">
    <source>
        <dbReference type="EMBL" id="AIX17878.1"/>
    </source>
</evidence>
<dbReference type="InterPro" id="IPR036505">
    <property type="entry name" value="Amidase/PGRP_sf"/>
</dbReference>
<dbReference type="GO" id="GO:0008745">
    <property type="term" value="F:N-acetylmuramoyl-L-alanine amidase activity"/>
    <property type="evidence" value="ECO:0007669"/>
    <property type="project" value="InterPro"/>
</dbReference>
<dbReference type="Proteomes" id="UP000185341">
    <property type="component" value="Segment"/>
</dbReference>
<reference evidence="11 12" key="1">
    <citation type="submission" date="2013-12" db="EMBL/GenBank/DDBJ databases">
        <title>Ecological redundancy of diverse viral populations within a natural community.</title>
        <authorList>
            <person name="Gregory A.C."/>
            <person name="LaButti K."/>
            <person name="Copeland A."/>
            <person name="Woyke T."/>
            <person name="Sullivan M.B."/>
        </authorList>
    </citation>
    <scope>NUCLEOTIDE SEQUENCE [LARGE SCALE GENOMIC DNA]</scope>
    <source>
        <strain evidence="2">Syn7803C68</strain>
        <strain evidence="3">Syn7803C69</strain>
        <strain evidence="4">Syn7803C76</strain>
        <strain evidence="5">Syn7803C91</strain>
        <strain evidence="6">Syn7803C92</strain>
        <strain evidence="7">Syn7803US49</strain>
        <strain evidence="8">Syn7803US53</strain>
        <strain evidence="9">Syn7803US54</strain>
        <strain evidence="10">Syn7803US56</strain>
    </source>
</reference>
<feature type="compositionally biased region" description="Polar residues" evidence="1">
    <location>
        <begin position="775"/>
        <end position="796"/>
    </location>
</feature>
<evidence type="ECO:0000313" key="8">
    <source>
        <dbReference type="EMBL" id="AIX33559.1"/>
    </source>
</evidence>
<dbReference type="EMBL" id="KJ019110">
    <property type="protein sequence ID" value="AIX33991.1"/>
    <property type="molecule type" value="Genomic_DNA"/>
</dbReference>
<evidence type="ECO:0000313" key="5">
    <source>
        <dbReference type="EMBL" id="AIX21912.1"/>
    </source>
</evidence>
<gene>
    <name evidence="2" type="ORF">Syn7803C68_10</name>
    <name evidence="3" type="ORF">Syn7803C69_9</name>
    <name evidence="4" type="ORF">Syn7803C76_9</name>
    <name evidence="5" type="ORF">Syn7803C91_9</name>
    <name evidence="6" type="ORF">Syn7803C92_9</name>
    <name evidence="7" type="ORF">Syn7803US49_9</name>
    <name evidence="8" type="ORF">Syn7803US53_9</name>
    <name evidence="9" type="ORF">Syn7803US54_10</name>
    <name evidence="10" type="ORF">Syn7803US56_10</name>
</gene>
<dbReference type="InterPro" id="IPR042047">
    <property type="entry name" value="SleB_dom1"/>
</dbReference>
<dbReference type="EMBL" id="KJ019060">
    <property type="protein sequence ID" value="AIX21912.1"/>
    <property type="molecule type" value="Genomic_DNA"/>
</dbReference>
<evidence type="ECO:0000313" key="10">
    <source>
        <dbReference type="EMBL" id="AIX33991.1"/>
    </source>
</evidence>
<evidence type="ECO:0000256" key="1">
    <source>
        <dbReference type="SAM" id="MobiDB-lite"/>
    </source>
</evidence>
<evidence type="ECO:0000313" key="11">
    <source>
        <dbReference type="Proteomes" id="UP000033002"/>
    </source>
</evidence>
<evidence type="ECO:0000313" key="7">
    <source>
        <dbReference type="EMBL" id="AIX32495.1"/>
    </source>
</evidence>
<accession>A0A0E3ETX4</accession>
<evidence type="ECO:0000313" key="4">
    <source>
        <dbReference type="EMBL" id="AIX19249.1"/>
    </source>
</evidence>
<dbReference type="EMBL" id="KJ019108">
    <property type="protein sequence ID" value="AIX33559.1"/>
    <property type="molecule type" value="Genomic_DNA"/>
</dbReference>
<evidence type="ECO:0008006" key="14">
    <source>
        <dbReference type="Google" id="ProtNLM"/>
    </source>
</evidence>
<dbReference type="EMBL" id="KJ019109">
    <property type="protein sequence ID" value="AIX33775.1"/>
    <property type="molecule type" value="Genomic_DNA"/>
</dbReference>